<feature type="compositionally biased region" description="Basic residues" evidence="1">
    <location>
        <begin position="582"/>
        <end position="595"/>
    </location>
</feature>
<feature type="domain" description="Integrase catalytic" evidence="2">
    <location>
        <begin position="236"/>
        <end position="439"/>
    </location>
</feature>
<dbReference type="GO" id="GO:0015074">
    <property type="term" value="P:DNA integration"/>
    <property type="evidence" value="ECO:0007669"/>
    <property type="project" value="InterPro"/>
</dbReference>
<dbReference type="EMBL" id="CP022313">
    <property type="protein sequence ID" value="AXJ07675.1"/>
    <property type="molecule type" value="Genomic_DNA"/>
</dbReference>
<proteinExistence type="predicted"/>
<dbReference type="PROSITE" id="PS50994">
    <property type="entry name" value="INTEGRASE"/>
    <property type="match status" value="1"/>
</dbReference>
<gene>
    <name evidence="3" type="ORF">CFN16_27125</name>
</gene>
<evidence type="ECO:0000256" key="1">
    <source>
        <dbReference type="SAM" id="MobiDB-lite"/>
    </source>
</evidence>
<feature type="region of interest" description="Disordered" evidence="1">
    <location>
        <begin position="581"/>
        <end position="638"/>
    </location>
</feature>
<accession>A0A345V4M3</accession>
<dbReference type="InterPro" id="IPR036397">
    <property type="entry name" value="RNaseH_sf"/>
</dbReference>
<organism evidence="3 4">
    <name type="scientific">Pseudomonas fluorescens</name>
    <dbReference type="NCBI Taxonomy" id="294"/>
    <lineage>
        <taxon>Bacteria</taxon>
        <taxon>Pseudomonadati</taxon>
        <taxon>Pseudomonadota</taxon>
        <taxon>Gammaproteobacteria</taxon>
        <taxon>Pseudomonadales</taxon>
        <taxon>Pseudomonadaceae</taxon>
        <taxon>Pseudomonas</taxon>
    </lineage>
</organism>
<dbReference type="Gene3D" id="3.30.420.10">
    <property type="entry name" value="Ribonuclease H-like superfamily/Ribonuclease H"/>
    <property type="match status" value="1"/>
</dbReference>
<dbReference type="SUPFAM" id="SSF53098">
    <property type="entry name" value="Ribonuclease H-like"/>
    <property type="match status" value="1"/>
</dbReference>
<evidence type="ECO:0000313" key="3">
    <source>
        <dbReference type="EMBL" id="AXJ07675.1"/>
    </source>
</evidence>
<sequence>MMSASDIQSHALNRAALQIQVGEFVRHHKHTYKIALLVDFHHVLGQDVESGISKLLPIAELKRPEGKNGRVYASGLDLARIADKQWAIAEQRYAIIAPLLAKDMHVEGAVIERAKDCGVSKATVYRWLYAYTEGSGFLSLLPQARGWKKGNSRVCSEVEDIIGNVIQTLYLSTRRYTIKDVHDEVAKICGLRGLQAPSIPTVSLRIKKVPARQVLKARGYADIASDTYEARPGKYSADYPLHRIQIDHSPADVMIVDDVHRVSIGRPWITMAIDMYSRMVVGYYISLDAPSAVSVAMCLVQAMLPKHEWLTHHQVSGEWPVWGLPYEIHSDNGPDFKTKSLIKACTAHNIERQFRPRKRPHWGGHIEALMEENAKVFSKLKGATQRNPDSRGDVDSDKEATMSFDALEKWLVHTILIYNNKPHSGILFKPPIAMWNQAFWGPKAFCGMPPIPEDPLSLQLDFLPSEYRTIQTYGVEWDAMYYSEALRPWINQVDPKTGKKMQFLFRRDLRDINFIWFFDPGLNRYFRVPLADGRFDSVSVAQYVKTKRELKKENLASVDNDTIRQHIEKRRLIEEEEAVKTKAARRSAQKTKNNAKGKTPATVFLGQQADSPPRSQPALPVEDAWGDDEDVPLYGGVA</sequence>
<dbReference type="Proteomes" id="UP000254535">
    <property type="component" value="Chromosome"/>
</dbReference>
<dbReference type="GO" id="GO:0003676">
    <property type="term" value="F:nucleic acid binding"/>
    <property type="evidence" value="ECO:0007669"/>
    <property type="project" value="InterPro"/>
</dbReference>
<dbReference type="InterPro" id="IPR012337">
    <property type="entry name" value="RNaseH-like_sf"/>
</dbReference>
<reference evidence="3 4" key="1">
    <citation type="submission" date="2017-07" db="EMBL/GenBank/DDBJ databases">
        <title>Genome sequence of Pseudomonas NEP1.</title>
        <authorList>
            <person name="Nascimento F.X."/>
        </authorList>
    </citation>
    <scope>NUCLEOTIDE SEQUENCE [LARGE SCALE GENOMIC DNA]</scope>
    <source>
        <strain evidence="3 4">NEP1</strain>
    </source>
</reference>
<dbReference type="InterPro" id="IPR001584">
    <property type="entry name" value="Integrase_cat-core"/>
</dbReference>
<protein>
    <submittedName>
        <fullName evidence="3">Transposase</fullName>
    </submittedName>
</protein>
<dbReference type="AlphaFoldDB" id="A0A345V4M3"/>
<dbReference type="RefSeq" id="WP_115079655.1">
    <property type="nucleotide sequence ID" value="NZ_CP022313.1"/>
</dbReference>
<evidence type="ECO:0000313" key="4">
    <source>
        <dbReference type="Proteomes" id="UP000254535"/>
    </source>
</evidence>
<name>A0A345V4M3_PSEFL</name>
<evidence type="ECO:0000259" key="2">
    <source>
        <dbReference type="PROSITE" id="PS50994"/>
    </source>
</evidence>